<dbReference type="InterPro" id="IPR045800">
    <property type="entry name" value="HMBD"/>
</dbReference>
<dbReference type="Pfam" id="PF19335">
    <property type="entry name" value="HMBD"/>
    <property type="match status" value="1"/>
</dbReference>
<organism evidence="3 4">
    <name type="scientific">Shewanella septentrionalis</name>
    <dbReference type="NCBI Taxonomy" id="2952223"/>
    <lineage>
        <taxon>Bacteria</taxon>
        <taxon>Pseudomonadati</taxon>
        <taxon>Pseudomonadota</taxon>
        <taxon>Gammaproteobacteria</taxon>
        <taxon>Alteromonadales</taxon>
        <taxon>Shewanellaceae</taxon>
        <taxon>Shewanella</taxon>
    </lineage>
</organism>
<comment type="caution">
    <text evidence="3">The sequence shown here is derived from an EMBL/GenBank/DDBJ whole genome shotgun (WGS) entry which is preliminary data.</text>
</comment>
<dbReference type="RefSeq" id="WP_261272350.1">
    <property type="nucleotide sequence ID" value="NZ_JAMTCC010000010.1"/>
</dbReference>
<protein>
    <recommendedName>
        <fullName evidence="2">Heavy metal binding domain-containing protein</fullName>
    </recommendedName>
</protein>
<reference evidence="3" key="1">
    <citation type="journal article" date="2023" name="Int. J. Syst. Evol. Microbiol.">
        <title>&lt;i&gt;Shewanella septentrionalis&lt;/i&gt; sp. nov. and &lt;i&gt;Shewanella holmiensis&lt;/i&gt; sp. nov., isolated from Baltic Sea water and sediments.</title>
        <authorList>
            <person name="Martin-Rodriguez A.J."/>
            <person name="Thorell K."/>
            <person name="Joffre E."/>
            <person name="Jensie-Markopoulos S."/>
            <person name="Moore E.R.B."/>
            <person name="Sjoling A."/>
        </authorList>
    </citation>
    <scope>NUCLEOTIDE SEQUENCE</scope>
    <source>
        <strain evidence="3">SP1W3</strain>
    </source>
</reference>
<dbReference type="GO" id="GO:0046872">
    <property type="term" value="F:metal ion binding"/>
    <property type="evidence" value="ECO:0007669"/>
    <property type="project" value="InterPro"/>
</dbReference>
<dbReference type="Proteomes" id="UP001155604">
    <property type="component" value="Unassembled WGS sequence"/>
</dbReference>
<accession>A0A9X3ATL2</accession>
<name>A0A9X3ATL2_9GAMM</name>
<evidence type="ECO:0000313" key="4">
    <source>
        <dbReference type="Proteomes" id="UP001155604"/>
    </source>
</evidence>
<gene>
    <name evidence="3" type="ORF">NE536_07780</name>
</gene>
<keyword evidence="1" id="KW-0732">Signal</keyword>
<proteinExistence type="predicted"/>
<dbReference type="AlphaFoldDB" id="A0A9X3ATL2"/>
<evidence type="ECO:0000313" key="3">
    <source>
        <dbReference type="EMBL" id="MCT7945271.1"/>
    </source>
</evidence>
<feature type="signal peptide" evidence="1">
    <location>
        <begin position="1"/>
        <end position="21"/>
    </location>
</feature>
<evidence type="ECO:0000256" key="1">
    <source>
        <dbReference type="SAM" id="SignalP"/>
    </source>
</evidence>
<dbReference type="EMBL" id="JAMTCC010000010">
    <property type="protein sequence ID" value="MCT7945271.1"/>
    <property type="molecule type" value="Genomic_DNA"/>
</dbReference>
<keyword evidence="4" id="KW-1185">Reference proteome</keyword>
<feature type="chain" id="PRO_5040895019" description="Heavy metal binding domain-containing protein" evidence="1">
    <location>
        <begin position="22"/>
        <end position="86"/>
    </location>
</feature>
<evidence type="ECO:0000259" key="2">
    <source>
        <dbReference type="Pfam" id="PF19335"/>
    </source>
</evidence>
<feature type="domain" description="Heavy metal binding" evidence="2">
    <location>
        <begin position="42"/>
        <end position="68"/>
    </location>
</feature>
<sequence>MKTLTNLALIAFLLTSTNVFATATPHEHQHDNANPQQQAQTYVCPMHPEVTGTKGDSCPKCGMDLEPKAKEVKTAEGTMHNAHEHH</sequence>